<protein>
    <recommendedName>
        <fullName evidence="3 10">Cell division protein FtsX</fullName>
    </recommendedName>
</protein>
<evidence type="ECO:0000313" key="14">
    <source>
        <dbReference type="EMBL" id="HIU23005.1"/>
    </source>
</evidence>
<evidence type="ECO:0000256" key="7">
    <source>
        <dbReference type="ARBA" id="ARBA00022989"/>
    </source>
</evidence>
<keyword evidence="6 11" id="KW-0812">Transmembrane</keyword>
<accession>A0A9D1HX81</accession>
<evidence type="ECO:0000256" key="6">
    <source>
        <dbReference type="ARBA" id="ARBA00022692"/>
    </source>
</evidence>
<dbReference type="Gene3D" id="3.30.70.3040">
    <property type="match status" value="1"/>
</dbReference>
<dbReference type="Pfam" id="PF18075">
    <property type="entry name" value="FtsX_ECD"/>
    <property type="match status" value="1"/>
</dbReference>
<dbReference type="NCBIfam" id="NF038347">
    <property type="entry name" value="FtsX_Gpos"/>
    <property type="match status" value="1"/>
</dbReference>
<dbReference type="GO" id="GO:0005886">
    <property type="term" value="C:plasma membrane"/>
    <property type="evidence" value="ECO:0007669"/>
    <property type="project" value="UniProtKB-SubCell"/>
</dbReference>
<dbReference type="InterPro" id="IPR003838">
    <property type="entry name" value="ABC3_permease_C"/>
</dbReference>
<feature type="domain" description="ABC3 transporter permease C-terminal" evidence="12">
    <location>
        <begin position="179"/>
        <end position="296"/>
    </location>
</feature>
<dbReference type="EMBL" id="DVML01000032">
    <property type="protein sequence ID" value="HIU23005.1"/>
    <property type="molecule type" value="Genomic_DNA"/>
</dbReference>
<reference evidence="14" key="2">
    <citation type="journal article" date="2021" name="PeerJ">
        <title>Extensive microbial diversity within the chicken gut microbiome revealed by metagenomics and culture.</title>
        <authorList>
            <person name="Gilroy R."/>
            <person name="Ravi A."/>
            <person name="Getino M."/>
            <person name="Pursley I."/>
            <person name="Horton D.L."/>
            <person name="Alikhan N.F."/>
            <person name="Baker D."/>
            <person name="Gharbi K."/>
            <person name="Hall N."/>
            <person name="Watson M."/>
            <person name="Adriaenssens E.M."/>
            <person name="Foster-Nyarko E."/>
            <person name="Jarju S."/>
            <person name="Secka A."/>
            <person name="Antonio M."/>
            <person name="Oren A."/>
            <person name="Chaudhuri R.R."/>
            <person name="La Ragione R."/>
            <person name="Hildebrand F."/>
            <person name="Pallen M.J."/>
        </authorList>
    </citation>
    <scope>NUCLEOTIDE SEQUENCE</scope>
    <source>
        <strain evidence="14">CHK197-8231</strain>
    </source>
</reference>
<keyword evidence="7 11" id="KW-1133">Transmembrane helix</keyword>
<dbReference type="AlphaFoldDB" id="A0A9D1HX81"/>
<dbReference type="InterPro" id="IPR040690">
    <property type="entry name" value="FtsX_ECD"/>
</dbReference>
<evidence type="ECO:0000256" key="2">
    <source>
        <dbReference type="ARBA" id="ARBA00007379"/>
    </source>
</evidence>
<organism evidence="14 15">
    <name type="scientific">Candidatus Fimihabitans intestinipullorum</name>
    <dbReference type="NCBI Taxonomy" id="2840820"/>
    <lineage>
        <taxon>Bacteria</taxon>
        <taxon>Bacillati</taxon>
        <taxon>Mycoplasmatota</taxon>
        <taxon>Mycoplasmatota incertae sedis</taxon>
        <taxon>Candidatus Fimihabitans</taxon>
    </lineage>
</organism>
<dbReference type="InterPro" id="IPR058204">
    <property type="entry name" value="FtsX_firmicutes-type"/>
</dbReference>
<dbReference type="GO" id="GO:0051301">
    <property type="term" value="P:cell division"/>
    <property type="evidence" value="ECO:0007669"/>
    <property type="project" value="UniProtKB-KW"/>
</dbReference>
<gene>
    <name evidence="14" type="ORF">IAD49_05430</name>
</gene>
<dbReference type="PIRSF" id="PIRSF003097">
    <property type="entry name" value="FtsX"/>
    <property type="match status" value="1"/>
</dbReference>
<feature type="domain" description="FtsX extracellular" evidence="13">
    <location>
        <begin position="60"/>
        <end position="154"/>
    </location>
</feature>
<feature type="transmembrane region" description="Helical" evidence="11">
    <location>
        <begin position="269"/>
        <end position="290"/>
    </location>
</feature>
<dbReference type="PROSITE" id="PS51257">
    <property type="entry name" value="PROKAR_LIPOPROTEIN"/>
    <property type="match status" value="1"/>
</dbReference>
<evidence type="ECO:0000256" key="11">
    <source>
        <dbReference type="SAM" id="Phobius"/>
    </source>
</evidence>
<evidence type="ECO:0000256" key="8">
    <source>
        <dbReference type="ARBA" id="ARBA00023136"/>
    </source>
</evidence>
<keyword evidence="5 10" id="KW-0132">Cell division</keyword>
<dbReference type="PANTHER" id="PTHR47755">
    <property type="entry name" value="CELL DIVISION PROTEIN FTSX"/>
    <property type="match status" value="1"/>
</dbReference>
<proteinExistence type="inferred from homology"/>
<comment type="caution">
    <text evidence="14">The sequence shown here is derived from an EMBL/GenBank/DDBJ whole genome shotgun (WGS) entry which is preliminary data.</text>
</comment>
<dbReference type="Pfam" id="PF02687">
    <property type="entry name" value="FtsX"/>
    <property type="match status" value="1"/>
</dbReference>
<comment type="subcellular location">
    <subcellularLocation>
        <location evidence="1">Cell membrane</location>
        <topology evidence="1">Multi-pass membrane protein</topology>
    </subcellularLocation>
</comment>
<feature type="transmembrane region" description="Helical" evidence="11">
    <location>
        <begin position="220"/>
        <end position="249"/>
    </location>
</feature>
<evidence type="ECO:0000256" key="5">
    <source>
        <dbReference type="ARBA" id="ARBA00022618"/>
    </source>
</evidence>
<evidence type="ECO:0000259" key="13">
    <source>
        <dbReference type="Pfam" id="PF18075"/>
    </source>
</evidence>
<keyword evidence="4 10" id="KW-1003">Cell membrane</keyword>
<evidence type="ECO:0000256" key="9">
    <source>
        <dbReference type="ARBA" id="ARBA00023306"/>
    </source>
</evidence>
<evidence type="ECO:0000313" key="15">
    <source>
        <dbReference type="Proteomes" id="UP000824087"/>
    </source>
</evidence>
<reference evidence="14" key="1">
    <citation type="submission" date="2020-10" db="EMBL/GenBank/DDBJ databases">
        <authorList>
            <person name="Gilroy R."/>
        </authorList>
    </citation>
    <scope>NUCLEOTIDE SEQUENCE</scope>
    <source>
        <strain evidence="14">CHK197-8231</strain>
    </source>
</reference>
<keyword evidence="8 10" id="KW-0472">Membrane</keyword>
<evidence type="ECO:0000256" key="1">
    <source>
        <dbReference type="ARBA" id="ARBA00004651"/>
    </source>
</evidence>
<evidence type="ECO:0000256" key="3">
    <source>
        <dbReference type="ARBA" id="ARBA00021907"/>
    </source>
</evidence>
<comment type="similarity">
    <text evidence="2 10">Belongs to the ABC-4 integral membrane protein family. FtsX subfamily.</text>
</comment>
<keyword evidence="9 10" id="KW-0131">Cell cycle</keyword>
<dbReference type="InterPro" id="IPR004513">
    <property type="entry name" value="FtsX"/>
</dbReference>
<evidence type="ECO:0000256" key="4">
    <source>
        <dbReference type="ARBA" id="ARBA00022475"/>
    </source>
</evidence>
<dbReference type="Proteomes" id="UP000824087">
    <property type="component" value="Unassembled WGS sequence"/>
</dbReference>
<feature type="transmembrane region" description="Helical" evidence="11">
    <location>
        <begin position="21"/>
        <end position="45"/>
    </location>
</feature>
<sequence length="299" mass="33875">MKVFRILGRNIRDSFKSVFRNFSLSLASISCITITLIVVAIFVILTFNVNNFTTLVEKDVTIVAFLDVDITQENIKVVEKKIADIDEVDNYTFQSKQEISEEMMASSETFKNIMKEWTEDDNPLQDTFLVKVKDINDIADVAKRIKKMDGVSIVKYGEGMVEQLISIFEVVRKICMGTVIALVLVTAFLISNTIKITIFSRRREIEIMRLVGASNINIKIPFIFEGLFLGIMGSILPIIATVYGYNLLYDNFDGQLFSPFIKLVEPEPFVLFVSLALLVIGILVGMFGSWRAVKKHLKI</sequence>
<evidence type="ECO:0000259" key="12">
    <source>
        <dbReference type="Pfam" id="PF02687"/>
    </source>
</evidence>
<feature type="transmembrane region" description="Helical" evidence="11">
    <location>
        <begin position="176"/>
        <end position="199"/>
    </location>
</feature>
<dbReference type="PANTHER" id="PTHR47755:SF1">
    <property type="entry name" value="CELL DIVISION PROTEIN FTSX"/>
    <property type="match status" value="1"/>
</dbReference>
<name>A0A9D1HX81_9BACT</name>
<evidence type="ECO:0000256" key="10">
    <source>
        <dbReference type="PIRNR" id="PIRNR003097"/>
    </source>
</evidence>